<comment type="caution">
    <text evidence="18">The sequence shown here is derived from an EMBL/GenBank/DDBJ whole genome shotgun (WGS) entry which is preliminary data.</text>
</comment>
<dbReference type="GO" id="GO:0007249">
    <property type="term" value="P:canonical NF-kappaB signal transduction"/>
    <property type="evidence" value="ECO:0007669"/>
    <property type="project" value="TreeGrafter"/>
</dbReference>
<evidence type="ECO:0000256" key="14">
    <source>
        <dbReference type="ARBA" id="ARBA00023198"/>
    </source>
</evidence>
<evidence type="ECO:0000256" key="4">
    <source>
        <dbReference type="ARBA" id="ARBA00022614"/>
    </source>
</evidence>
<keyword evidence="7" id="KW-0677">Repeat</keyword>
<dbReference type="SMART" id="SM00365">
    <property type="entry name" value="LRR_SD22"/>
    <property type="match status" value="7"/>
</dbReference>
<dbReference type="AlphaFoldDB" id="A0AAV7CRJ1"/>
<dbReference type="InterPro" id="IPR000157">
    <property type="entry name" value="TIR_dom"/>
</dbReference>
<dbReference type="Pfam" id="PF01582">
    <property type="entry name" value="TIR"/>
    <property type="match status" value="1"/>
</dbReference>
<dbReference type="GO" id="GO:0045087">
    <property type="term" value="P:innate immune response"/>
    <property type="evidence" value="ECO:0007669"/>
    <property type="project" value="UniProtKB-KW"/>
</dbReference>
<keyword evidence="3" id="KW-0399">Innate immunity</keyword>
<dbReference type="SMART" id="SM00082">
    <property type="entry name" value="LRRCT"/>
    <property type="match status" value="1"/>
</dbReference>
<dbReference type="SUPFAM" id="SSF52058">
    <property type="entry name" value="L domain-like"/>
    <property type="match status" value="2"/>
</dbReference>
<keyword evidence="13" id="KW-0325">Glycoprotein</keyword>
<dbReference type="GO" id="GO:0002224">
    <property type="term" value="P:toll-like receptor signaling pathway"/>
    <property type="evidence" value="ECO:0007669"/>
    <property type="project" value="TreeGrafter"/>
</dbReference>
<dbReference type="PANTHER" id="PTHR47410">
    <property type="entry name" value="TOLL-LIKE RECEPTOR 7-RELATED"/>
    <property type="match status" value="1"/>
</dbReference>
<dbReference type="GO" id="GO:0006954">
    <property type="term" value="P:inflammatory response"/>
    <property type="evidence" value="ECO:0007669"/>
    <property type="project" value="UniProtKB-KW"/>
</dbReference>
<name>A0AAV7CRJ1_ENGPU</name>
<dbReference type="SMART" id="SM00369">
    <property type="entry name" value="LRR_TYP"/>
    <property type="match status" value="14"/>
</dbReference>
<dbReference type="GO" id="GO:0005768">
    <property type="term" value="C:endosome"/>
    <property type="evidence" value="ECO:0007669"/>
    <property type="project" value="UniProtKB-SubCell"/>
</dbReference>
<dbReference type="Gene3D" id="3.40.50.10140">
    <property type="entry name" value="Toll/interleukin-1 receptor homology (TIR) domain"/>
    <property type="match status" value="1"/>
</dbReference>
<protein>
    <recommendedName>
        <fullName evidence="17">TIR domain-containing protein</fullName>
    </recommendedName>
</protein>
<evidence type="ECO:0000256" key="6">
    <source>
        <dbReference type="ARBA" id="ARBA00022729"/>
    </source>
</evidence>
<keyword evidence="10 16" id="KW-1133">Transmembrane helix</keyword>
<dbReference type="GO" id="GO:0038187">
    <property type="term" value="F:pattern recognition receptor activity"/>
    <property type="evidence" value="ECO:0007669"/>
    <property type="project" value="TreeGrafter"/>
</dbReference>
<dbReference type="PANTHER" id="PTHR47410:SF1">
    <property type="entry name" value="TOLL-LIKE RECEPTOR 8"/>
    <property type="match status" value="1"/>
</dbReference>
<dbReference type="PROSITE" id="PS50104">
    <property type="entry name" value="TIR"/>
    <property type="match status" value="1"/>
</dbReference>
<evidence type="ECO:0000256" key="10">
    <source>
        <dbReference type="ARBA" id="ARBA00022989"/>
    </source>
</evidence>
<keyword evidence="9" id="KW-0391">Immunity</keyword>
<dbReference type="Pfam" id="PF13855">
    <property type="entry name" value="LRR_8"/>
    <property type="match status" value="4"/>
</dbReference>
<dbReference type="GO" id="GO:1902533">
    <property type="term" value="P:positive regulation of intracellular signal transduction"/>
    <property type="evidence" value="ECO:0007669"/>
    <property type="project" value="UniProtKB-ARBA"/>
</dbReference>
<accession>A0AAV7CRJ1</accession>
<sequence>LLSVLIFCYSSGAKIASLDRRTHPCTIKEHKISVVFNCQARHLKSLPPSINYSTDSAELLLSNNHIQTVKKTAFQKWPNLTKVDLSFNSPSNGNIYATVLIIDEEAFINQTKLQHLHFDSSNLDTIPPGLPLSLSTLSLQNNHILSVNIDSFSHIKHLKKLYLDHNCYYGSNCSTKLDIQEGVFLKMENLTTLSLSCNNLNKVPPGLPSSLKALYLKNNRISSIEKEDFMNLTHLKTLHLSGNCPRCFNAPFACKPCLNQSQLMIHSDAFQYLTSLVELNLGNTSLKSVPRTWFKNLKQLKVLNLEKNYLVNEMASGDFLLSLSSLQILDLSFNYEIRTYFQNLNLSEKFSNLISLQELYVQGYVFQQITNITFAPLLKVKTLNVVSFATNFIKQVNLKVFHYFRNLTMINLSKNRITPFNVTTNTDDHFLKLTRRSIHDDATNNTFDNSVEYLEQKNRWSNHIFRPRCISYGKTLDLSYNCMFYIDKDAFNFLSDILCLNLSHNSIDQNLSGEEFVELPNLVYLDLSYNKLDFDSSDAFKELPRLQVLDLSYNAKYFTVEDVTHNLNFINNLPSLKVLNISWNKISTLTDYHLNKSRIEELRFSGNNLNIMWGRWNQPYKDIFLNFSSLKTLDISFNGLKQLPDIIVEHLPQSLTHLYLHHNNLKLWKWQTLSHLKNLNFLDLSHNRLISIEANLFRYTSSLQKLLLHHNFISQLSDSLLYKAKSLTVVDLSNNHIQTINKSVFLSGNDNFLKVLSLKGNPFDCTCKIIDFLQWITDNNVTIPLLATDVTCASDFIRRQSIIYFNTHACSLDGISMMLCFLSCFLVVLIMALSVFKHLYYWDLWYIYHWCVAQLKPSKMIQSVSLYDAFISYDDKDPDVSDWVYNELCHQLEKNGDRHLLLCLEERDWEPGKAVIDNIAHSINQSKKSVFVLTEKYVKSGKFRTAFYLAMQKLMDENMDVIVIVLLQPVLQNSQYLRLRNKICASSILKWPKNPQAEHLFWRKMKNVLLTENNSRYNNLYTNPVTT</sequence>
<keyword evidence="19" id="KW-1185">Reference proteome</keyword>
<evidence type="ECO:0000256" key="12">
    <source>
        <dbReference type="ARBA" id="ARBA00023170"/>
    </source>
</evidence>
<evidence type="ECO:0000313" key="18">
    <source>
        <dbReference type="EMBL" id="KAG8587131.1"/>
    </source>
</evidence>
<evidence type="ECO:0000256" key="11">
    <source>
        <dbReference type="ARBA" id="ARBA00023136"/>
    </source>
</evidence>
<feature type="transmembrane region" description="Helical" evidence="16">
    <location>
        <begin position="815"/>
        <end position="836"/>
    </location>
</feature>
<comment type="subcellular location">
    <subcellularLocation>
        <location evidence="15">Endomembrane system</location>
        <topology evidence="15">Single-pass type I membrane protein</topology>
    </subcellularLocation>
    <subcellularLocation>
        <location evidence="1">Endosome</location>
    </subcellularLocation>
</comment>
<comment type="similarity">
    <text evidence="2">Belongs to the Toll-like receptor family.</text>
</comment>
<evidence type="ECO:0000256" key="7">
    <source>
        <dbReference type="ARBA" id="ARBA00022737"/>
    </source>
</evidence>
<dbReference type="GO" id="GO:0032755">
    <property type="term" value="P:positive regulation of interleukin-6 production"/>
    <property type="evidence" value="ECO:0007669"/>
    <property type="project" value="TreeGrafter"/>
</dbReference>
<evidence type="ECO:0000256" key="1">
    <source>
        <dbReference type="ARBA" id="ARBA00004177"/>
    </source>
</evidence>
<evidence type="ECO:0000256" key="3">
    <source>
        <dbReference type="ARBA" id="ARBA00022588"/>
    </source>
</evidence>
<feature type="domain" description="TIR" evidence="17">
    <location>
        <begin position="865"/>
        <end position="1009"/>
    </location>
</feature>
<dbReference type="SMART" id="SM00255">
    <property type="entry name" value="TIR"/>
    <property type="match status" value="1"/>
</dbReference>
<dbReference type="SUPFAM" id="SSF52200">
    <property type="entry name" value="Toll/Interleukin receptor TIR domain"/>
    <property type="match status" value="1"/>
</dbReference>
<keyword evidence="8" id="KW-0967">Endosome</keyword>
<evidence type="ECO:0000259" key="17">
    <source>
        <dbReference type="PROSITE" id="PS50104"/>
    </source>
</evidence>
<organism evidence="18 19">
    <name type="scientific">Engystomops pustulosus</name>
    <name type="common">Tungara frog</name>
    <name type="synonym">Physalaemus pustulosus</name>
    <dbReference type="NCBI Taxonomy" id="76066"/>
    <lineage>
        <taxon>Eukaryota</taxon>
        <taxon>Metazoa</taxon>
        <taxon>Chordata</taxon>
        <taxon>Craniata</taxon>
        <taxon>Vertebrata</taxon>
        <taxon>Euteleostomi</taxon>
        <taxon>Amphibia</taxon>
        <taxon>Batrachia</taxon>
        <taxon>Anura</taxon>
        <taxon>Neobatrachia</taxon>
        <taxon>Hyloidea</taxon>
        <taxon>Leptodactylidae</taxon>
        <taxon>Leiuperinae</taxon>
        <taxon>Engystomops</taxon>
    </lineage>
</organism>
<keyword evidence="5 16" id="KW-0812">Transmembrane</keyword>
<proteinExistence type="inferred from homology"/>
<keyword evidence="11 16" id="KW-0472">Membrane</keyword>
<evidence type="ECO:0000256" key="5">
    <source>
        <dbReference type="ARBA" id="ARBA00022692"/>
    </source>
</evidence>
<feature type="non-terminal residue" evidence="18">
    <location>
        <position position="1"/>
    </location>
</feature>
<dbReference type="InterPro" id="IPR001611">
    <property type="entry name" value="Leu-rich_rpt"/>
</dbReference>
<dbReference type="InterPro" id="IPR003591">
    <property type="entry name" value="Leu-rich_rpt_typical-subtyp"/>
</dbReference>
<keyword evidence="12" id="KW-0675">Receptor</keyword>
<dbReference type="InterPro" id="IPR035897">
    <property type="entry name" value="Toll_tir_struct_dom_sf"/>
</dbReference>
<evidence type="ECO:0000256" key="9">
    <source>
        <dbReference type="ARBA" id="ARBA00022859"/>
    </source>
</evidence>
<keyword evidence="14" id="KW-0395">Inflammatory response</keyword>
<dbReference type="Proteomes" id="UP000824782">
    <property type="component" value="Unassembled WGS sequence"/>
</dbReference>
<keyword evidence="6" id="KW-0732">Signal</keyword>
<dbReference type="PROSITE" id="PS51450">
    <property type="entry name" value="LRR"/>
    <property type="match status" value="7"/>
</dbReference>
<dbReference type="EMBL" id="WNYA01000002">
    <property type="protein sequence ID" value="KAG8587131.1"/>
    <property type="molecule type" value="Genomic_DNA"/>
</dbReference>
<dbReference type="Gene3D" id="3.80.10.10">
    <property type="entry name" value="Ribonuclease Inhibitor"/>
    <property type="match status" value="1"/>
</dbReference>
<evidence type="ECO:0000313" key="19">
    <source>
        <dbReference type="Proteomes" id="UP000824782"/>
    </source>
</evidence>
<evidence type="ECO:0000256" key="16">
    <source>
        <dbReference type="SAM" id="Phobius"/>
    </source>
</evidence>
<evidence type="ECO:0000256" key="13">
    <source>
        <dbReference type="ARBA" id="ARBA00023180"/>
    </source>
</evidence>
<dbReference type="FunFam" id="3.40.50.10140:FF:000003">
    <property type="entry name" value="Toll-like receptor 7"/>
    <property type="match status" value="1"/>
</dbReference>
<keyword evidence="4" id="KW-0433">Leucine-rich repeat</keyword>
<dbReference type="GO" id="GO:0051607">
    <property type="term" value="P:defense response to virus"/>
    <property type="evidence" value="ECO:0007669"/>
    <property type="project" value="TreeGrafter"/>
</dbReference>
<evidence type="ECO:0000256" key="8">
    <source>
        <dbReference type="ARBA" id="ARBA00022753"/>
    </source>
</evidence>
<gene>
    <name evidence="18" type="ORF">GDO81_005581</name>
</gene>
<dbReference type="InterPro" id="IPR032675">
    <property type="entry name" value="LRR_dom_sf"/>
</dbReference>
<dbReference type="InterPro" id="IPR000483">
    <property type="entry name" value="Cys-rich_flank_reg_C"/>
</dbReference>
<evidence type="ECO:0000256" key="15">
    <source>
        <dbReference type="ARBA" id="ARBA00046288"/>
    </source>
</evidence>
<reference evidence="18" key="1">
    <citation type="thesis" date="2020" institute="ProQuest LLC" country="789 East Eisenhower Parkway, Ann Arbor, MI, USA">
        <title>Comparative Genomics and Chromosome Evolution.</title>
        <authorList>
            <person name="Mudd A.B."/>
        </authorList>
    </citation>
    <scope>NUCLEOTIDE SEQUENCE</scope>
    <source>
        <strain evidence="18">237g6f4</strain>
        <tissue evidence="18">Blood</tissue>
    </source>
</reference>
<evidence type="ECO:0000256" key="2">
    <source>
        <dbReference type="ARBA" id="ARBA00009634"/>
    </source>
</evidence>
<dbReference type="GO" id="GO:0005886">
    <property type="term" value="C:plasma membrane"/>
    <property type="evidence" value="ECO:0007669"/>
    <property type="project" value="TreeGrafter"/>
</dbReference>